<dbReference type="RefSeq" id="WP_088813183.1">
    <property type="nucleotide sequence ID" value="NZ_FYEX01000001.1"/>
</dbReference>
<keyword evidence="5 12" id="KW-0963">Cytoplasm</keyword>
<evidence type="ECO:0000256" key="5">
    <source>
        <dbReference type="ARBA" id="ARBA00022490"/>
    </source>
</evidence>
<dbReference type="EMBL" id="FYEX01000001">
    <property type="protein sequence ID" value="SNC62391.1"/>
    <property type="molecule type" value="Genomic_DNA"/>
</dbReference>
<dbReference type="NCBIfam" id="NF008692">
    <property type="entry name" value="PRK11713.1-5"/>
    <property type="match status" value="1"/>
</dbReference>
<gene>
    <name evidence="15" type="ORF">SAMN06295916_0668</name>
</gene>
<evidence type="ECO:0000256" key="6">
    <source>
        <dbReference type="ARBA" id="ARBA00022552"/>
    </source>
</evidence>
<dbReference type="OrthoDB" id="9815641at2"/>
<dbReference type="SUPFAM" id="SSF75217">
    <property type="entry name" value="alpha/beta knot"/>
    <property type="match status" value="1"/>
</dbReference>
<evidence type="ECO:0000256" key="7">
    <source>
        <dbReference type="ARBA" id="ARBA00022603"/>
    </source>
</evidence>
<name>A0A212T965_9BURK</name>
<dbReference type="CDD" id="cd18084">
    <property type="entry name" value="RsmE-like"/>
    <property type="match status" value="1"/>
</dbReference>
<evidence type="ECO:0000256" key="12">
    <source>
        <dbReference type="PIRNR" id="PIRNR015601"/>
    </source>
</evidence>
<evidence type="ECO:0000313" key="15">
    <source>
        <dbReference type="EMBL" id="SNC62391.1"/>
    </source>
</evidence>
<evidence type="ECO:0000259" key="14">
    <source>
        <dbReference type="Pfam" id="PF20260"/>
    </source>
</evidence>
<comment type="catalytic activity">
    <reaction evidence="11 12">
        <text>uridine(1498) in 16S rRNA + S-adenosyl-L-methionine = N(3)-methyluridine(1498) in 16S rRNA + S-adenosyl-L-homocysteine + H(+)</text>
        <dbReference type="Rhea" id="RHEA:42920"/>
        <dbReference type="Rhea" id="RHEA-COMP:10283"/>
        <dbReference type="Rhea" id="RHEA-COMP:10284"/>
        <dbReference type="ChEBI" id="CHEBI:15378"/>
        <dbReference type="ChEBI" id="CHEBI:57856"/>
        <dbReference type="ChEBI" id="CHEBI:59789"/>
        <dbReference type="ChEBI" id="CHEBI:65315"/>
        <dbReference type="ChEBI" id="CHEBI:74502"/>
        <dbReference type="EC" id="2.1.1.193"/>
    </reaction>
</comment>
<comment type="similarity">
    <text evidence="2 12">Belongs to the RNA methyltransferase RsmE family.</text>
</comment>
<dbReference type="EC" id="2.1.1.193" evidence="3 12"/>
<evidence type="ECO:0000256" key="2">
    <source>
        <dbReference type="ARBA" id="ARBA00005528"/>
    </source>
</evidence>
<dbReference type="NCBIfam" id="TIGR00046">
    <property type="entry name" value="RsmE family RNA methyltransferase"/>
    <property type="match status" value="1"/>
</dbReference>
<organism evidence="15 16">
    <name type="scientific">Polynucleobacter victoriensis</name>
    <dbReference type="NCBI Taxonomy" id="2049319"/>
    <lineage>
        <taxon>Bacteria</taxon>
        <taxon>Pseudomonadati</taxon>
        <taxon>Pseudomonadota</taxon>
        <taxon>Betaproteobacteria</taxon>
        <taxon>Burkholderiales</taxon>
        <taxon>Burkholderiaceae</taxon>
        <taxon>Polynucleobacter</taxon>
    </lineage>
</organism>
<evidence type="ECO:0000256" key="10">
    <source>
        <dbReference type="ARBA" id="ARBA00025699"/>
    </source>
</evidence>
<evidence type="ECO:0000256" key="1">
    <source>
        <dbReference type="ARBA" id="ARBA00004496"/>
    </source>
</evidence>
<dbReference type="InterPro" id="IPR046886">
    <property type="entry name" value="RsmE_MTase_dom"/>
</dbReference>
<dbReference type="SUPFAM" id="SSF88697">
    <property type="entry name" value="PUA domain-like"/>
    <property type="match status" value="1"/>
</dbReference>
<dbReference type="InterPro" id="IPR029026">
    <property type="entry name" value="tRNA_m1G_MTases_N"/>
</dbReference>
<dbReference type="Pfam" id="PF20260">
    <property type="entry name" value="PUA_4"/>
    <property type="match status" value="1"/>
</dbReference>
<evidence type="ECO:0000259" key="13">
    <source>
        <dbReference type="Pfam" id="PF04452"/>
    </source>
</evidence>
<dbReference type="Proteomes" id="UP000197215">
    <property type="component" value="Unassembled WGS sequence"/>
</dbReference>
<comment type="function">
    <text evidence="10 12">Specifically methylates the N3 position of the uracil ring of uridine 1498 (m3U1498) in 16S rRNA. Acts on the fully assembled 30S ribosomal subunit.</text>
</comment>
<keyword evidence="8 12" id="KW-0808">Transferase</keyword>
<keyword evidence="7 12" id="KW-0489">Methyltransferase</keyword>
<dbReference type="GO" id="GO:0070042">
    <property type="term" value="F:rRNA (uridine-N3-)-methyltransferase activity"/>
    <property type="evidence" value="ECO:0007669"/>
    <property type="project" value="TreeGrafter"/>
</dbReference>
<dbReference type="InterPro" id="IPR015947">
    <property type="entry name" value="PUA-like_sf"/>
</dbReference>
<evidence type="ECO:0000256" key="11">
    <source>
        <dbReference type="ARBA" id="ARBA00047944"/>
    </source>
</evidence>
<evidence type="ECO:0000256" key="3">
    <source>
        <dbReference type="ARBA" id="ARBA00012328"/>
    </source>
</evidence>
<keyword evidence="9 12" id="KW-0949">S-adenosyl-L-methionine</keyword>
<evidence type="ECO:0000256" key="8">
    <source>
        <dbReference type="ARBA" id="ARBA00022679"/>
    </source>
</evidence>
<evidence type="ECO:0000256" key="4">
    <source>
        <dbReference type="ARBA" id="ARBA00013673"/>
    </source>
</evidence>
<dbReference type="Gene3D" id="3.40.1280.10">
    <property type="match status" value="1"/>
</dbReference>
<dbReference type="PANTHER" id="PTHR30027">
    <property type="entry name" value="RIBOSOMAL RNA SMALL SUBUNIT METHYLTRANSFERASE E"/>
    <property type="match status" value="1"/>
</dbReference>
<proteinExistence type="inferred from homology"/>
<feature type="domain" description="Ribosomal RNA small subunit methyltransferase E PUA-like" evidence="14">
    <location>
        <begin position="26"/>
        <end position="68"/>
    </location>
</feature>
<dbReference type="GO" id="GO:0005737">
    <property type="term" value="C:cytoplasm"/>
    <property type="evidence" value="ECO:0007669"/>
    <property type="project" value="UniProtKB-SubCell"/>
</dbReference>
<evidence type="ECO:0000256" key="9">
    <source>
        <dbReference type="ARBA" id="ARBA00022691"/>
    </source>
</evidence>
<evidence type="ECO:0000313" key="16">
    <source>
        <dbReference type="Proteomes" id="UP000197215"/>
    </source>
</evidence>
<dbReference type="AlphaFoldDB" id="A0A212T965"/>
<dbReference type="InterPro" id="IPR046887">
    <property type="entry name" value="RsmE_PUA-like"/>
</dbReference>
<keyword evidence="6 12" id="KW-0698">rRNA processing</keyword>
<dbReference type="PIRSF" id="PIRSF015601">
    <property type="entry name" value="MTase_slr0722"/>
    <property type="match status" value="1"/>
</dbReference>
<dbReference type="PANTHER" id="PTHR30027:SF3">
    <property type="entry name" value="16S RRNA (URACIL(1498)-N(3))-METHYLTRANSFERASE"/>
    <property type="match status" value="1"/>
</dbReference>
<dbReference type="GO" id="GO:0070475">
    <property type="term" value="P:rRNA base methylation"/>
    <property type="evidence" value="ECO:0007669"/>
    <property type="project" value="TreeGrafter"/>
</dbReference>
<reference evidence="15 16" key="1">
    <citation type="submission" date="2017-06" db="EMBL/GenBank/DDBJ databases">
        <authorList>
            <person name="Kim H.J."/>
            <person name="Triplett B.A."/>
        </authorList>
    </citation>
    <scope>NUCLEOTIDE SEQUENCE [LARGE SCALE GENOMIC DNA]</scope>
    <source>
        <strain evidence="15 16">MWH-VicM1</strain>
    </source>
</reference>
<protein>
    <recommendedName>
        <fullName evidence="4 12">Ribosomal RNA small subunit methyltransferase E</fullName>
        <ecNumber evidence="3 12">2.1.1.193</ecNumber>
    </recommendedName>
</protein>
<dbReference type="InterPro" id="IPR029028">
    <property type="entry name" value="Alpha/beta_knot_MTases"/>
</dbReference>
<sequence>MSHFYLPGPWPKPGVDISDELILDVKLAHHLRVRRIQVGESFQVFDGKGMTANACLVAMDKKSAAVRLSEVSENLRTETKSPITLAQGMASSDKMDWLIEKSVELGISEVIPLHTERSVVRLDGERAAKKATHWEGILVAASEQSGRTVLPSLAPVQNLPLWLSSLNPHDNALRLMLSPRADSTILSVLKRCTPQALMILIGPEGGLTDSEEEQAKRAGFVPVSMGHRILRTETAGIVALATIHTIWNQF</sequence>
<comment type="subcellular location">
    <subcellularLocation>
        <location evidence="1 12">Cytoplasm</location>
    </subcellularLocation>
</comment>
<feature type="domain" description="Ribosomal RNA small subunit methyltransferase E methyltransferase" evidence="13">
    <location>
        <begin position="78"/>
        <end position="243"/>
    </location>
</feature>
<dbReference type="Gene3D" id="2.40.240.20">
    <property type="entry name" value="Hypothetical PUA domain-like, domain 1"/>
    <property type="match status" value="1"/>
</dbReference>
<accession>A0A212T965</accession>
<keyword evidence="16" id="KW-1185">Reference proteome</keyword>
<dbReference type="InterPro" id="IPR006700">
    <property type="entry name" value="RsmE"/>
</dbReference>
<dbReference type="Pfam" id="PF04452">
    <property type="entry name" value="Methyltrans_RNA"/>
    <property type="match status" value="1"/>
</dbReference>